<evidence type="ECO:0000313" key="3">
    <source>
        <dbReference type="Proteomes" id="UP000509126"/>
    </source>
</evidence>
<reference evidence="2 3" key="1">
    <citation type="submission" date="2019-11" db="EMBL/GenBank/DDBJ databases">
        <title>FDA dAtabase for Regulatory Grade micrObial Sequences (FDA-ARGOS): Supporting development and validation of Infectious Disease Dx tests.</title>
        <authorList>
            <person name="Patel R."/>
            <person name="Rucinski S."/>
            <person name="Tallon L."/>
            <person name="Sadzewicz L."/>
            <person name="Vavikolanu K."/>
            <person name="Mehta A."/>
            <person name="Aluvathingal J."/>
            <person name="Nadendla S."/>
            <person name="Nandy P."/>
            <person name="Geyer C."/>
            <person name="Yan Y."/>
            <person name="Sichtig H."/>
        </authorList>
    </citation>
    <scope>NUCLEOTIDE SEQUENCE [LARGE SCALE GENOMIC DNA]</scope>
    <source>
        <strain evidence="2 3">FDAARGOS_557</strain>
    </source>
</reference>
<evidence type="ECO:0000313" key="1">
    <source>
        <dbReference type="EMBL" id="MDP1446327.1"/>
    </source>
</evidence>
<dbReference type="AlphaFoldDB" id="A0A6N1MMI8"/>
<name>A0A6N1MMI8_ACILW</name>
<dbReference type="Proteomes" id="UP001242129">
    <property type="component" value="Unassembled WGS sequence"/>
</dbReference>
<organism evidence="2 3">
    <name type="scientific">Acinetobacter lwoffii</name>
    <dbReference type="NCBI Taxonomy" id="28090"/>
    <lineage>
        <taxon>Bacteria</taxon>
        <taxon>Pseudomonadati</taxon>
        <taxon>Pseudomonadota</taxon>
        <taxon>Gammaproteobacteria</taxon>
        <taxon>Moraxellales</taxon>
        <taxon>Moraxellaceae</taxon>
        <taxon>Acinetobacter</taxon>
    </lineage>
</organism>
<dbReference type="Proteomes" id="UP000509126">
    <property type="component" value="Chromosome"/>
</dbReference>
<protein>
    <recommendedName>
        <fullName evidence="4">Type II toxin-antitoxin system HicA family toxin</fullName>
    </recommendedName>
</protein>
<dbReference type="RefSeq" id="WP_174894518.1">
    <property type="nucleotide sequence ID" value="NZ_CP054803.1"/>
</dbReference>
<sequence>MKVIPLNLLIPFRNWLVKNGYRGVNRGDHMTAWKPKHKQIEIIGLQMNKPCQPVFKTFLGQYLEHGKEFLEELA</sequence>
<dbReference type="EMBL" id="CP054803">
    <property type="protein sequence ID" value="QKU21874.1"/>
    <property type="molecule type" value="Genomic_DNA"/>
</dbReference>
<proteinExistence type="predicted"/>
<evidence type="ECO:0008006" key="4">
    <source>
        <dbReference type="Google" id="ProtNLM"/>
    </source>
</evidence>
<accession>A0A6N1MMI8</accession>
<reference evidence="1" key="2">
    <citation type="submission" date="2023-07" db="EMBL/GenBank/DDBJ databases">
        <title>Dynamics of blaOXA-23 gene transmission in Acinetobacter spp. from contaminated veterinary surfaces.</title>
        <authorList>
            <person name="Moreira Da Silva J."/>
            <person name="Menezes J."/>
            <person name="Fernandes L."/>
            <person name="Marques C."/>
            <person name="Amaral A."/>
            <person name="Timofte D."/>
            <person name="Pomba C."/>
        </authorList>
    </citation>
    <scope>NUCLEOTIDE SEQUENCE</scope>
    <source>
        <strain evidence="1">CMVB11Z4A1</strain>
    </source>
</reference>
<gene>
    <name evidence="2" type="ORF">FOB19_10965</name>
    <name evidence="1" type="ORF">Q8G51_00350</name>
</gene>
<evidence type="ECO:0000313" key="2">
    <source>
        <dbReference type="EMBL" id="QKU21874.1"/>
    </source>
</evidence>
<dbReference type="EMBL" id="JAUUUS010000001">
    <property type="protein sequence ID" value="MDP1446327.1"/>
    <property type="molecule type" value="Genomic_DNA"/>
</dbReference>